<dbReference type="GeneID" id="63679517"/>
<dbReference type="AlphaFoldDB" id="A0A0C2FAG6"/>
<dbReference type="PANTHER" id="PTHR37540">
    <property type="entry name" value="TRANSCRIPTION FACTOR (ACR-2), PUTATIVE-RELATED-RELATED"/>
    <property type="match status" value="1"/>
</dbReference>
<protein>
    <submittedName>
        <fullName evidence="2">Uncharacterized protein</fullName>
    </submittedName>
</protein>
<accession>A0A0C2FAG6</accession>
<sequence>MALLFIDNSTFTDRRSQRLIRSHSIKGKNTGKVIPARGHRRRGEERDEEREKTARSTSIVRRGPGRPDQKDMVDYSFRSRRRSCEPCGSRHSHRPFSGFEFAYFTTPVPVTETSRQPSMADLYPRTFCRPSSEIVTRWFETVMTDPCVFYCGVAVTAIHRRQLLGRRDEPLDATRHLLQAMRLLRRDLDNGKTREAGTVGMTTVVISLAIRANLFGLRPGGLVALCAAVPELGSKIRRTDAELALAAGTATIFGSWYRYLPLPPSVSSLLPPPLGDVSIELQSVIQDSFVLCSYAGHRHDQLGTIEYQDMIVSILQRLVEYAPLDVHFRPAHLLDDGCQLGFLSFMTTVLIVIPNIATMRDNTPQEDEARRPTLPGLDTVDWATLDHAYGAAEDTPQWLQVLYQAGCGGSTEHNKDEDEDEDKEDKDKDKTTRSAADKDELQTYIEGRALRHGGDSVQEAPDLRKGLRERQSKQSES</sequence>
<dbReference type="RefSeq" id="XP_040616073.1">
    <property type="nucleotide sequence ID" value="XM_040764596.1"/>
</dbReference>
<comment type="caution">
    <text evidence="2">The sequence shown here is derived from an EMBL/GenBank/DDBJ whole genome shotgun (WGS) entry which is preliminary data.</text>
</comment>
<keyword evidence="3" id="KW-1185">Reference proteome</keyword>
<dbReference type="OrthoDB" id="4158087at2759"/>
<evidence type="ECO:0000256" key="1">
    <source>
        <dbReference type="SAM" id="MobiDB-lite"/>
    </source>
</evidence>
<evidence type="ECO:0000313" key="3">
    <source>
        <dbReference type="Proteomes" id="UP000031575"/>
    </source>
</evidence>
<dbReference type="PANTHER" id="PTHR37540:SF9">
    <property type="entry name" value="ZN(2)-C6 FUNGAL-TYPE DOMAIN-CONTAINING PROTEIN"/>
    <property type="match status" value="1"/>
</dbReference>
<reference evidence="2 3" key="1">
    <citation type="journal article" date="2014" name="BMC Genomics">
        <title>Comparative genomics of the major fungal agents of human and animal Sporotrichosis: Sporothrix schenckii and Sporothrix brasiliensis.</title>
        <authorList>
            <person name="Teixeira M.M."/>
            <person name="de Almeida L.G."/>
            <person name="Kubitschek-Barreira P."/>
            <person name="Alves F.L."/>
            <person name="Kioshima E.S."/>
            <person name="Abadio A.K."/>
            <person name="Fernandes L."/>
            <person name="Derengowski L.S."/>
            <person name="Ferreira K.S."/>
            <person name="Souza R.C."/>
            <person name="Ruiz J.C."/>
            <person name="de Andrade N.C."/>
            <person name="Paes H.C."/>
            <person name="Nicola A.M."/>
            <person name="Albuquerque P."/>
            <person name="Gerber A.L."/>
            <person name="Martins V.P."/>
            <person name="Peconick L.D."/>
            <person name="Neto A.V."/>
            <person name="Chaucanez C.B."/>
            <person name="Silva P.A."/>
            <person name="Cunha O.L."/>
            <person name="de Oliveira F.F."/>
            <person name="dos Santos T.C."/>
            <person name="Barros A.L."/>
            <person name="Soares M.A."/>
            <person name="de Oliveira L.M."/>
            <person name="Marini M.M."/>
            <person name="Villalobos-Duno H."/>
            <person name="Cunha M.M."/>
            <person name="de Hoog S."/>
            <person name="da Silveira J.F."/>
            <person name="Henrissat B."/>
            <person name="Nino-Vega G.A."/>
            <person name="Cisalpino P.S."/>
            <person name="Mora-Montes H.M."/>
            <person name="Almeida S.R."/>
            <person name="Stajich J.E."/>
            <person name="Lopes-Bezerra L.M."/>
            <person name="Vasconcelos A.T."/>
            <person name="Felipe M.S."/>
        </authorList>
    </citation>
    <scope>NUCLEOTIDE SEQUENCE [LARGE SCALE GENOMIC DNA]</scope>
    <source>
        <strain evidence="2 3">5110</strain>
    </source>
</reference>
<dbReference type="VEuPathDB" id="FungiDB:SPBR_06339"/>
<feature type="compositionally biased region" description="Basic and acidic residues" evidence="1">
    <location>
        <begin position="461"/>
        <end position="477"/>
    </location>
</feature>
<feature type="compositionally biased region" description="Basic and acidic residues" evidence="1">
    <location>
        <begin position="42"/>
        <end position="54"/>
    </location>
</feature>
<evidence type="ECO:0000313" key="2">
    <source>
        <dbReference type="EMBL" id="KIH88063.1"/>
    </source>
</evidence>
<feature type="region of interest" description="Disordered" evidence="1">
    <location>
        <begin position="409"/>
        <end position="477"/>
    </location>
</feature>
<feature type="compositionally biased region" description="Basic and acidic residues" evidence="1">
    <location>
        <begin position="425"/>
        <end position="441"/>
    </location>
</feature>
<name>A0A0C2FAG6_9PEZI</name>
<feature type="region of interest" description="Disordered" evidence="1">
    <location>
        <begin position="28"/>
        <end position="72"/>
    </location>
</feature>
<organism evidence="2 3">
    <name type="scientific">Sporothrix brasiliensis 5110</name>
    <dbReference type="NCBI Taxonomy" id="1398154"/>
    <lineage>
        <taxon>Eukaryota</taxon>
        <taxon>Fungi</taxon>
        <taxon>Dikarya</taxon>
        <taxon>Ascomycota</taxon>
        <taxon>Pezizomycotina</taxon>
        <taxon>Sordariomycetes</taxon>
        <taxon>Sordariomycetidae</taxon>
        <taxon>Ophiostomatales</taxon>
        <taxon>Ophiostomataceae</taxon>
        <taxon>Sporothrix</taxon>
    </lineage>
</organism>
<dbReference type="HOGENOM" id="CLU_572629_0_0_1"/>
<dbReference type="EMBL" id="AWTV01000009">
    <property type="protein sequence ID" value="KIH88063.1"/>
    <property type="molecule type" value="Genomic_DNA"/>
</dbReference>
<proteinExistence type="predicted"/>
<gene>
    <name evidence="2" type="ORF">SPBR_06339</name>
</gene>
<dbReference type="Proteomes" id="UP000031575">
    <property type="component" value="Unassembled WGS sequence"/>
</dbReference>